<dbReference type="GO" id="GO:0004674">
    <property type="term" value="F:protein serine/threonine kinase activity"/>
    <property type="evidence" value="ECO:0007669"/>
    <property type="project" value="UniProtKB-KW"/>
</dbReference>
<name>A0A846Y531_9NOCA</name>
<dbReference type="PANTHER" id="PTHR43289">
    <property type="entry name" value="MITOGEN-ACTIVATED PROTEIN KINASE KINASE KINASE 20-RELATED"/>
    <property type="match status" value="1"/>
</dbReference>
<evidence type="ECO:0000256" key="2">
    <source>
        <dbReference type="ARBA" id="ARBA00022741"/>
    </source>
</evidence>
<feature type="region of interest" description="Disordered" evidence="6">
    <location>
        <begin position="303"/>
        <end position="335"/>
    </location>
</feature>
<dbReference type="InterPro" id="IPR008271">
    <property type="entry name" value="Ser/Thr_kinase_AS"/>
</dbReference>
<dbReference type="GO" id="GO:0005524">
    <property type="term" value="F:ATP binding"/>
    <property type="evidence" value="ECO:0007669"/>
    <property type="project" value="UniProtKB-UniRule"/>
</dbReference>
<protein>
    <submittedName>
        <fullName evidence="9">Serine/threonine protein kinase</fullName>
    </submittedName>
</protein>
<dbReference type="RefSeq" id="WP_067871248.1">
    <property type="nucleotide sequence ID" value="NZ_JAAXOP010000008.1"/>
</dbReference>
<feature type="transmembrane region" description="Helical" evidence="7">
    <location>
        <begin position="342"/>
        <end position="362"/>
    </location>
</feature>
<dbReference type="AlphaFoldDB" id="A0A846Y531"/>
<evidence type="ECO:0000256" key="7">
    <source>
        <dbReference type="SAM" id="Phobius"/>
    </source>
</evidence>
<keyword evidence="9" id="KW-0723">Serine/threonine-protein kinase</keyword>
<feature type="domain" description="Protein kinase" evidence="8">
    <location>
        <begin position="15"/>
        <end position="276"/>
    </location>
</feature>
<dbReference type="InterPro" id="IPR017441">
    <property type="entry name" value="Protein_kinase_ATP_BS"/>
</dbReference>
<evidence type="ECO:0000256" key="1">
    <source>
        <dbReference type="ARBA" id="ARBA00022679"/>
    </source>
</evidence>
<dbReference type="Proteomes" id="UP000565711">
    <property type="component" value="Unassembled WGS sequence"/>
</dbReference>
<accession>A0A846Y531</accession>
<dbReference type="PROSITE" id="PS00107">
    <property type="entry name" value="PROTEIN_KINASE_ATP"/>
    <property type="match status" value="1"/>
</dbReference>
<dbReference type="Gene3D" id="3.30.200.20">
    <property type="entry name" value="Phosphorylase Kinase, domain 1"/>
    <property type="match status" value="1"/>
</dbReference>
<organism evidence="9 10">
    <name type="scientific">Nocardia vermiculata</name>
    <dbReference type="NCBI Taxonomy" id="257274"/>
    <lineage>
        <taxon>Bacteria</taxon>
        <taxon>Bacillati</taxon>
        <taxon>Actinomycetota</taxon>
        <taxon>Actinomycetes</taxon>
        <taxon>Mycobacteriales</taxon>
        <taxon>Nocardiaceae</taxon>
        <taxon>Nocardia</taxon>
    </lineage>
</organism>
<dbReference type="SUPFAM" id="SSF56112">
    <property type="entry name" value="Protein kinase-like (PK-like)"/>
    <property type="match status" value="1"/>
</dbReference>
<comment type="caution">
    <text evidence="9">The sequence shown here is derived from an EMBL/GenBank/DDBJ whole genome shotgun (WGS) entry which is preliminary data.</text>
</comment>
<dbReference type="InterPro" id="IPR011009">
    <property type="entry name" value="Kinase-like_dom_sf"/>
</dbReference>
<proteinExistence type="predicted"/>
<keyword evidence="10" id="KW-1185">Reference proteome</keyword>
<dbReference type="InterPro" id="IPR000719">
    <property type="entry name" value="Prot_kinase_dom"/>
</dbReference>
<keyword evidence="3 9" id="KW-0418">Kinase</keyword>
<dbReference type="PROSITE" id="PS00108">
    <property type="entry name" value="PROTEIN_KINASE_ST"/>
    <property type="match status" value="1"/>
</dbReference>
<evidence type="ECO:0000256" key="3">
    <source>
        <dbReference type="ARBA" id="ARBA00022777"/>
    </source>
</evidence>
<evidence type="ECO:0000259" key="8">
    <source>
        <dbReference type="PROSITE" id="PS50011"/>
    </source>
</evidence>
<dbReference type="CDD" id="cd14014">
    <property type="entry name" value="STKc_PknB_like"/>
    <property type="match status" value="1"/>
</dbReference>
<feature type="binding site" evidence="5">
    <location>
        <position position="43"/>
    </location>
    <ligand>
        <name>ATP</name>
        <dbReference type="ChEBI" id="CHEBI:30616"/>
    </ligand>
</feature>
<reference evidence="9 10" key="1">
    <citation type="submission" date="2020-04" db="EMBL/GenBank/DDBJ databases">
        <title>MicrobeNet Type strains.</title>
        <authorList>
            <person name="Nicholson A.C."/>
        </authorList>
    </citation>
    <scope>NUCLEOTIDE SEQUENCE [LARGE SCALE GENOMIC DNA]</scope>
    <source>
        <strain evidence="9 10">JCM 12354</strain>
    </source>
</reference>
<evidence type="ECO:0000313" key="10">
    <source>
        <dbReference type="Proteomes" id="UP000565711"/>
    </source>
</evidence>
<dbReference type="PROSITE" id="PS50011">
    <property type="entry name" value="PROTEIN_KINASE_DOM"/>
    <property type="match status" value="1"/>
</dbReference>
<dbReference type="EMBL" id="JAAXOP010000008">
    <property type="protein sequence ID" value="NKY51809.1"/>
    <property type="molecule type" value="Genomic_DNA"/>
</dbReference>
<keyword evidence="7" id="KW-0812">Transmembrane</keyword>
<keyword evidence="7" id="KW-0472">Membrane</keyword>
<keyword evidence="4 5" id="KW-0067">ATP-binding</keyword>
<dbReference type="SMART" id="SM00220">
    <property type="entry name" value="S_TKc"/>
    <property type="match status" value="1"/>
</dbReference>
<dbReference type="Gene3D" id="1.10.510.10">
    <property type="entry name" value="Transferase(Phosphotransferase) domain 1"/>
    <property type="match status" value="1"/>
</dbReference>
<keyword evidence="2 5" id="KW-0547">Nucleotide-binding</keyword>
<evidence type="ECO:0000256" key="6">
    <source>
        <dbReference type="SAM" id="MobiDB-lite"/>
    </source>
</evidence>
<evidence type="ECO:0000256" key="4">
    <source>
        <dbReference type="ARBA" id="ARBA00022840"/>
    </source>
</evidence>
<dbReference type="Pfam" id="PF00069">
    <property type="entry name" value="Pkinase"/>
    <property type="match status" value="1"/>
</dbReference>
<evidence type="ECO:0000313" key="9">
    <source>
        <dbReference type="EMBL" id="NKY51809.1"/>
    </source>
</evidence>
<dbReference type="PANTHER" id="PTHR43289:SF34">
    <property type="entry name" value="SERINE_THREONINE-PROTEIN KINASE YBDM-RELATED"/>
    <property type="match status" value="1"/>
</dbReference>
<keyword evidence="1" id="KW-0808">Transferase</keyword>
<keyword evidence="7" id="KW-1133">Transmembrane helix</keyword>
<evidence type="ECO:0000256" key="5">
    <source>
        <dbReference type="PROSITE-ProRule" id="PRU10141"/>
    </source>
</evidence>
<sequence length="496" mass="51247">MHPLEADDPAAIGPYRLLGVLGTGGMGRVYLGRNPGGRTVAVKVIRPELAGTPEFRSRFRRELAAARRVTGPGTVPVLDADPDAPHPWLATAYVAGPSLQEVVKAFGPLPESALGPLAAGLARALTTVHRAGVVHRDLKPSNVLLTVDGPQLIDFGIARAADDDSSVTTTGHVIGSPGYMTPEHIAGNNAVGPPGDVFALGSVLVFAATGNGPFGSGDSIALLWRIMQEPARLDAVPPAWRPPVAACLNKDPLHRPTPADIEQRSSELDTAGSVWLPAPVLQEISRQTMALLDLESTPVPPLDMHTGHAPTLGTQPTAGTDPPAPPEYRVPSRRPRPRRRTLVIGAGIALALTAAISTTLTFRHASHGPSAATLSADTTTAAASSTLPTDYIGTWKGTATDGLATFDIVVTLDTGSLGTEVGTSSNTGRASGTTCRRAETFTAATESTLTLRARLLSGAGCLDDGQSSTLTLDPGGTLSYTMAGPVGAITGTLHKQ</sequence>
<gene>
    <name evidence="9" type="ORF">HGA08_16440</name>
</gene>